<dbReference type="SUPFAM" id="SSF53649">
    <property type="entry name" value="Alkaline phosphatase-like"/>
    <property type="match status" value="1"/>
</dbReference>
<dbReference type="GO" id="GO:0016787">
    <property type="term" value="F:hydrolase activity"/>
    <property type="evidence" value="ECO:0007669"/>
    <property type="project" value="UniProtKB-ARBA"/>
</dbReference>
<gene>
    <name evidence="1" type="ORF">COU03_01845</name>
</gene>
<dbReference type="InterPro" id="IPR002591">
    <property type="entry name" value="Phosphodiest/P_Trfase"/>
</dbReference>
<evidence type="ECO:0000313" key="1">
    <source>
        <dbReference type="EMBL" id="PIR91501.1"/>
    </source>
</evidence>
<sequence>MMKLIALGLDGAGFNLLQPWLDQGLLPNLAALQKKGVSCPLTVCLPPVTSPNWKCFSTGKNPGKLGVFWWENIDTENQKITVPASSDFHGQEIWDILGNNGYKVGVLNMPTCYPPRAVNGFMVAGGPDALESGFAWPKDLEKELKEKYQWRVLPKSINFLTENNQPAIEEIYNLIAKRFMVAIELSKKYQLDFLELTVYLVNVLRHHLPEGEKILRAWQIIDQGIGQMIKEFPQASWLIFSDHGSGEIKVKFNINQWLKNEGYLVLKNNQKDFQKSFWLKMGLHQGNLSKIAARLGLKDFLKKHFARFKFVVPSASGAVGKTAKEALIDWQKSQAVASGQGPIYLNKLQITNNKSQNLREEIIKKLERLEYNGVKIAKKVYQKEEIYAGEFMAKAPDLVIDQGEGAHISGGLGFKDIFSAPQKWLGENQKTGIFLAVGPCFTANHLSSASILDIAPTILRIFGLKKSNDLDGRVLNEIIK</sequence>
<comment type="caution">
    <text evidence="1">The sequence shown here is derived from an EMBL/GenBank/DDBJ whole genome shotgun (WGS) entry which is preliminary data.</text>
</comment>
<dbReference type="AlphaFoldDB" id="A0A2H0UXD4"/>
<dbReference type="Pfam" id="PF01663">
    <property type="entry name" value="Phosphodiest"/>
    <property type="match status" value="1"/>
</dbReference>
<dbReference type="EMBL" id="PFAV01000032">
    <property type="protein sequence ID" value="PIR91501.1"/>
    <property type="molecule type" value="Genomic_DNA"/>
</dbReference>
<protein>
    <submittedName>
        <fullName evidence="1">Nucleotide pyrophosphatase</fullName>
    </submittedName>
</protein>
<accession>A0A2H0UXD4</accession>
<dbReference type="InterPro" id="IPR017850">
    <property type="entry name" value="Alkaline_phosphatase_core_sf"/>
</dbReference>
<reference evidence="2" key="1">
    <citation type="submission" date="2017-09" db="EMBL/GenBank/DDBJ databases">
        <title>Depth-based differentiation of microbial function through sediment-hosted aquifers and enrichment of novel symbionts in the deep terrestrial subsurface.</title>
        <authorList>
            <person name="Probst A.J."/>
            <person name="Ladd B."/>
            <person name="Jarett J.K."/>
            <person name="Geller-Mcgrath D.E."/>
            <person name="Sieber C.M.K."/>
            <person name="Emerson J.B."/>
            <person name="Anantharaman K."/>
            <person name="Thomas B.C."/>
            <person name="Malmstrom R."/>
            <person name="Stieglmeier M."/>
            <person name="Klingl A."/>
            <person name="Woyke T."/>
            <person name="Ryan C.M."/>
            <person name="Banfield J.F."/>
        </authorList>
    </citation>
    <scope>NUCLEOTIDE SEQUENCE [LARGE SCALE GENOMIC DNA]</scope>
</reference>
<evidence type="ECO:0000313" key="2">
    <source>
        <dbReference type="Proteomes" id="UP000228906"/>
    </source>
</evidence>
<dbReference type="Gene3D" id="3.40.720.10">
    <property type="entry name" value="Alkaline Phosphatase, subunit A"/>
    <property type="match status" value="1"/>
</dbReference>
<dbReference type="Proteomes" id="UP000228906">
    <property type="component" value="Unassembled WGS sequence"/>
</dbReference>
<name>A0A2H0UXD4_9BACT</name>
<dbReference type="PANTHER" id="PTHR10151">
    <property type="entry name" value="ECTONUCLEOTIDE PYROPHOSPHATASE/PHOSPHODIESTERASE"/>
    <property type="match status" value="1"/>
</dbReference>
<dbReference type="PANTHER" id="PTHR10151:SF120">
    <property type="entry name" value="BIS(5'-ADENOSYL)-TRIPHOSPHATASE"/>
    <property type="match status" value="1"/>
</dbReference>
<proteinExistence type="predicted"/>
<organism evidence="1 2">
    <name type="scientific">bacterium (Candidatus Gribaldobacteria) CG10_big_fil_rev_8_21_14_0_10_41_12</name>
    <dbReference type="NCBI Taxonomy" id="2014277"/>
    <lineage>
        <taxon>Bacteria</taxon>
        <taxon>Candidatus Gribaldobacteria</taxon>
    </lineage>
</organism>